<evidence type="ECO:0000313" key="15">
    <source>
        <dbReference type="EMBL" id="TRY74595.1"/>
    </source>
</evidence>
<reference evidence="15 16" key="1">
    <citation type="journal article" date="2018" name="Nat. Ecol. Evol.">
        <title>Genomic signatures of mitonuclear coevolution across populations of Tigriopus californicus.</title>
        <authorList>
            <person name="Barreto F.S."/>
            <person name="Watson E.T."/>
            <person name="Lima T.G."/>
            <person name="Willett C.S."/>
            <person name="Edmands S."/>
            <person name="Li W."/>
            <person name="Burton R.S."/>
        </authorList>
    </citation>
    <scope>NUCLEOTIDE SEQUENCE [LARGE SCALE GENOMIC DNA]</scope>
    <source>
        <strain evidence="15 16">San Diego</strain>
    </source>
</reference>
<evidence type="ECO:0000256" key="7">
    <source>
        <dbReference type="ARBA" id="ARBA00022968"/>
    </source>
</evidence>
<feature type="domain" description="Fucosyltransferase N-terminal" evidence="14">
    <location>
        <begin position="41"/>
        <end position="147"/>
    </location>
</feature>
<evidence type="ECO:0000256" key="6">
    <source>
        <dbReference type="ARBA" id="ARBA00022692"/>
    </source>
</evidence>
<dbReference type="InterPro" id="IPR031481">
    <property type="entry name" value="Glyco_tran_10_N"/>
</dbReference>
<dbReference type="PANTHER" id="PTHR48438">
    <property type="entry name" value="ALPHA-(1,3)-FUCOSYLTRANSFERASE C-RELATED"/>
    <property type="match status" value="1"/>
</dbReference>
<dbReference type="GO" id="GO:0032580">
    <property type="term" value="C:Golgi cisterna membrane"/>
    <property type="evidence" value="ECO:0007669"/>
    <property type="project" value="UniProtKB-SubCell"/>
</dbReference>
<dbReference type="Gene3D" id="3.40.50.11660">
    <property type="entry name" value="Glycosyl transferase family 10, C-terminal domain"/>
    <property type="match status" value="1"/>
</dbReference>
<dbReference type="EC" id="2.4.1.-" evidence="12"/>
<keyword evidence="8" id="KW-1133">Transmembrane helix</keyword>
<dbReference type="InterPro" id="IPR055270">
    <property type="entry name" value="Glyco_tran_10_C"/>
</dbReference>
<dbReference type="AlphaFoldDB" id="A0A553PA76"/>
<protein>
    <recommendedName>
        <fullName evidence="12">Fucosyltransferase</fullName>
        <ecNumber evidence="12">2.4.1.-</ecNumber>
    </recommendedName>
</protein>
<keyword evidence="7" id="KW-0735">Signal-anchor</keyword>
<evidence type="ECO:0000256" key="4">
    <source>
        <dbReference type="ARBA" id="ARBA00022676"/>
    </source>
</evidence>
<comment type="similarity">
    <text evidence="3 12">Belongs to the glycosyltransferase 10 family.</text>
</comment>
<dbReference type="PANTHER" id="PTHR48438:SF1">
    <property type="entry name" value="ALPHA-(1,3)-FUCOSYLTRANSFERASE C-RELATED"/>
    <property type="match status" value="1"/>
</dbReference>
<dbReference type="UniPathway" id="UPA00378"/>
<evidence type="ECO:0000256" key="5">
    <source>
        <dbReference type="ARBA" id="ARBA00022679"/>
    </source>
</evidence>
<evidence type="ECO:0000256" key="3">
    <source>
        <dbReference type="ARBA" id="ARBA00008919"/>
    </source>
</evidence>
<evidence type="ECO:0000256" key="12">
    <source>
        <dbReference type="RuleBase" id="RU003832"/>
    </source>
</evidence>
<keyword evidence="5 12" id="KW-0808">Transferase</keyword>
<evidence type="ECO:0000256" key="1">
    <source>
        <dbReference type="ARBA" id="ARBA00004447"/>
    </source>
</evidence>
<keyword evidence="11" id="KW-0325">Glycoprotein</keyword>
<dbReference type="Pfam" id="PF17039">
    <property type="entry name" value="Glyco_tran_10_N"/>
    <property type="match status" value="1"/>
</dbReference>
<accession>A0A553PA76</accession>
<gene>
    <name evidence="15" type="ORF">TCAL_00599</name>
</gene>
<keyword evidence="6 12" id="KW-0812">Transmembrane</keyword>
<keyword evidence="4 12" id="KW-0328">Glycosyltransferase</keyword>
<comment type="subcellular location">
    <subcellularLocation>
        <location evidence="1 12">Golgi apparatus</location>
        <location evidence="1 12">Golgi stack membrane</location>
        <topology evidence="1 12">Single-pass type II membrane protein</topology>
    </subcellularLocation>
</comment>
<dbReference type="FunFam" id="3.40.50.11660:FF:000004">
    <property type="entry name" value="Glycoprotein 3-alpha-L-fucosyltransferase A"/>
    <property type="match status" value="1"/>
</dbReference>
<dbReference type="Proteomes" id="UP000318571">
    <property type="component" value="Chromosome 2"/>
</dbReference>
<sequence>MESAKLANLTSTSEISASKATRNESLPVKKLLYFNHFFEQWDWKFGQGGPELFQQQGCRVTNCYITSNKTKFGTIAEFDAVLFYKRLYNFSDPNIIPDQKQRKSSQRYVMMMQESPMHDYANYHKLQDFFNWTMTYRMDSDIPIPYGLFVPKGDVQESIQNEKTWRAFNYAEFQATLAKRPTEFLQMAKRPNQVLWYVSHCNAASERDKYAAELSKYINVSIYGKCTMVRPRIDQVLSQFKFYLSFENSFCTDYITEKFFKRISQGILPIVLGGGNYTRVAPPHSFINVLDFPSPRELAKYLMYLDENREQYLSYFWWMDYYSVVHKLQLSEGICQLCQMLNADLPVKTYHSMSDWWRGPRGTRSNSTCRARYSFPWSKYNSRRKTLNQ</sequence>
<comment type="pathway">
    <text evidence="2">Protein modification; protein glycosylation.</text>
</comment>
<dbReference type="SUPFAM" id="SSF53756">
    <property type="entry name" value="UDP-Glycosyltransferase/glycogen phosphorylase"/>
    <property type="match status" value="1"/>
</dbReference>
<comment type="caution">
    <text evidence="15">The sequence shown here is derived from an EMBL/GenBank/DDBJ whole genome shotgun (WGS) entry which is preliminary data.</text>
</comment>
<evidence type="ECO:0000256" key="8">
    <source>
        <dbReference type="ARBA" id="ARBA00022989"/>
    </source>
</evidence>
<dbReference type="OrthoDB" id="427096at2759"/>
<dbReference type="OMA" id="WHEDACQ"/>
<dbReference type="InterPro" id="IPR001503">
    <property type="entry name" value="Glyco_trans_10"/>
</dbReference>
<keyword evidence="16" id="KW-1185">Reference proteome</keyword>
<evidence type="ECO:0000256" key="11">
    <source>
        <dbReference type="ARBA" id="ARBA00023180"/>
    </source>
</evidence>
<dbReference type="Pfam" id="PF00852">
    <property type="entry name" value="Glyco_transf_10"/>
    <property type="match status" value="1"/>
</dbReference>
<evidence type="ECO:0000313" key="16">
    <source>
        <dbReference type="Proteomes" id="UP000318571"/>
    </source>
</evidence>
<evidence type="ECO:0000256" key="10">
    <source>
        <dbReference type="ARBA" id="ARBA00023136"/>
    </source>
</evidence>
<dbReference type="InterPro" id="IPR038577">
    <property type="entry name" value="GT10-like_C_sf"/>
</dbReference>
<keyword evidence="9 12" id="KW-0333">Golgi apparatus</keyword>
<dbReference type="GO" id="GO:0008417">
    <property type="term" value="F:fucosyltransferase activity"/>
    <property type="evidence" value="ECO:0007669"/>
    <property type="project" value="InterPro"/>
</dbReference>
<evidence type="ECO:0000259" key="13">
    <source>
        <dbReference type="Pfam" id="PF00852"/>
    </source>
</evidence>
<organism evidence="15 16">
    <name type="scientific">Tigriopus californicus</name>
    <name type="common">Marine copepod</name>
    <dbReference type="NCBI Taxonomy" id="6832"/>
    <lineage>
        <taxon>Eukaryota</taxon>
        <taxon>Metazoa</taxon>
        <taxon>Ecdysozoa</taxon>
        <taxon>Arthropoda</taxon>
        <taxon>Crustacea</taxon>
        <taxon>Multicrustacea</taxon>
        <taxon>Hexanauplia</taxon>
        <taxon>Copepoda</taxon>
        <taxon>Harpacticoida</taxon>
        <taxon>Harpacticidae</taxon>
        <taxon>Tigriopus</taxon>
    </lineage>
</organism>
<name>A0A553PA76_TIGCA</name>
<dbReference type="EMBL" id="VCGU01000005">
    <property type="protein sequence ID" value="TRY74595.1"/>
    <property type="molecule type" value="Genomic_DNA"/>
</dbReference>
<proteinExistence type="inferred from homology"/>
<keyword evidence="10" id="KW-0472">Membrane</keyword>
<evidence type="ECO:0000256" key="2">
    <source>
        <dbReference type="ARBA" id="ARBA00004922"/>
    </source>
</evidence>
<evidence type="ECO:0000259" key="14">
    <source>
        <dbReference type="Pfam" id="PF17039"/>
    </source>
</evidence>
<feature type="domain" description="Fucosyltransferase C-terminal" evidence="13">
    <location>
        <begin position="188"/>
        <end position="356"/>
    </location>
</feature>
<evidence type="ECO:0000256" key="9">
    <source>
        <dbReference type="ARBA" id="ARBA00023034"/>
    </source>
</evidence>